<evidence type="ECO:0000313" key="2">
    <source>
        <dbReference type="EMBL" id="KAF6222358.1"/>
    </source>
</evidence>
<dbReference type="AlphaFoldDB" id="A0A8H6CF06"/>
<dbReference type="EMBL" id="JACCJB010000012">
    <property type="protein sequence ID" value="KAF6222358.1"/>
    <property type="molecule type" value="Genomic_DNA"/>
</dbReference>
<reference evidence="2 3" key="1">
    <citation type="journal article" date="2020" name="Genomics">
        <title>Complete, high-quality genomes from long-read metagenomic sequencing of two wolf lichen thalli reveals enigmatic genome architecture.</title>
        <authorList>
            <person name="McKenzie S.K."/>
            <person name="Walston R.F."/>
            <person name="Allen J.L."/>
        </authorList>
    </citation>
    <scope>NUCLEOTIDE SEQUENCE [LARGE SCALE GENOMIC DNA]</scope>
    <source>
        <strain evidence="2">WasteWater1</strain>
    </source>
</reference>
<dbReference type="GeneID" id="59329860"/>
<name>A0A8H6CF06_9LECA</name>
<gene>
    <name evidence="2" type="ORF">HO133_001444</name>
</gene>
<keyword evidence="3" id="KW-1185">Reference proteome</keyword>
<protein>
    <submittedName>
        <fullName evidence="2">Uncharacterized protein</fullName>
    </submittedName>
</protein>
<evidence type="ECO:0000256" key="1">
    <source>
        <dbReference type="SAM" id="MobiDB-lite"/>
    </source>
</evidence>
<proteinExistence type="predicted"/>
<feature type="region of interest" description="Disordered" evidence="1">
    <location>
        <begin position="1"/>
        <end position="54"/>
    </location>
</feature>
<comment type="caution">
    <text evidence="2">The sequence shown here is derived from an EMBL/GenBank/DDBJ whole genome shotgun (WGS) entry which is preliminary data.</text>
</comment>
<sequence length="83" mass="8845">MATFQKKVPNGRLKGKARREAGLHEMPPATASSAYTKPTETEEEARTSSDDKGLVHLDVATTSAATMIAEKLKEAVDAESVDA</sequence>
<dbReference type="RefSeq" id="XP_037151793.1">
    <property type="nucleotide sequence ID" value="XM_037292374.1"/>
</dbReference>
<organism evidence="2 3">
    <name type="scientific">Letharia lupina</name>
    <dbReference type="NCBI Taxonomy" id="560253"/>
    <lineage>
        <taxon>Eukaryota</taxon>
        <taxon>Fungi</taxon>
        <taxon>Dikarya</taxon>
        <taxon>Ascomycota</taxon>
        <taxon>Pezizomycotina</taxon>
        <taxon>Lecanoromycetes</taxon>
        <taxon>OSLEUM clade</taxon>
        <taxon>Lecanoromycetidae</taxon>
        <taxon>Lecanorales</taxon>
        <taxon>Lecanorineae</taxon>
        <taxon>Parmeliaceae</taxon>
        <taxon>Letharia</taxon>
    </lineage>
</organism>
<evidence type="ECO:0000313" key="3">
    <source>
        <dbReference type="Proteomes" id="UP000593566"/>
    </source>
</evidence>
<dbReference type="Proteomes" id="UP000593566">
    <property type="component" value="Unassembled WGS sequence"/>
</dbReference>
<feature type="compositionally biased region" description="Basic and acidic residues" evidence="1">
    <location>
        <begin position="44"/>
        <end position="54"/>
    </location>
</feature>
<accession>A0A8H6CF06</accession>